<evidence type="ECO:0000313" key="3">
    <source>
        <dbReference type="Proteomes" id="UP001054252"/>
    </source>
</evidence>
<evidence type="ECO:0000313" key="2">
    <source>
        <dbReference type="EMBL" id="GKV39832.1"/>
    </source>
</evidence>
<sequence>MLDSLLCWSFLKLLVIFPYQLSPLGFGTTGGKVMQMKKIASFLAHVGVKTSCE</sequence>
<accession>A0AAV5LTJ1</accession>
<dbReference type="EMBL" id="BPVZ01000137">
    <property type="protein sequence ID" value="GKV39832.1"/>
    <property type="molecule type" value="Genomic_DNA"/>
</dbReference>
<gene>
    <name evidence="2" type="ORF">SLEP1_g47547</name>
</gene>
<dbReference type="Proteomes" id="UP001054252">
    <property type="component" value="Unassembled WGS sequence"/>
</dbReference>
<evidence type="ECO:0000256" key="1">
    <source>
        <dbReference type="SAM" id="SignalP"/>
    </source>
</evidence>
<dbReference type="AlphaFoldDB" id="A0AAV5LTJ1"/>
<proteinExistence type="predicted"/>
<keyword evidence="3" id="KW-1185">Reference proteome</keyword>
<name>A0AAV5LTJ1_9ROSI</name>
<reference evidence="2 3" key="1">
    <citation type="journal article" date="2021" name="Commun. Biol.">
        <title>The genome of Shorea leprosula (Dipterocarpaceae) highlights the ecological relevance of drought in aseasonal tropical rainforests.</title>
        <authorList>
            <person name="Ng K.K.S."/>
            <person name="Kobayashi M.J."/>
            <person name="Fawcett J.A."/>
            <person name="Hatakeyama M."/>
            <person name="Paape T."/>
            <person name="Ng C.H."/>
            <person name="Ang C.C."/>
            <person name="Tnah L.H."/>
            <person name="Lee C.T."/>
            <person name="Nishiyama T."/>
            <person name="Sese J."/>
            <person name="O'Brien M.J."/>
            <person name="Copetti D."/>
            <person name="Mohd Noor M.I."/>
            <person name="Ong R.C."/>
            <person name="Putra M."/>
            <person name="Sireger I.Z."/>
            <person name="Indrioko S."/>
            <person name="Kosugi Y."/>
            <person name="Izuno A."/>
            <person name="Isagi Y."/>
            <person name="Lee S.L."/>
            <person name="Shimizu K.K."/>
        </authorList>
    </citation>
    <scope>NUCLEOTIDE SEQUENCE [LARGE SCALE GENOMIC DNA]</scope>
    <source>
        <strain evidence="2">214</strain>
    </source>
</reference>
<comment type="caution">
    <text evidence="2">The sequence shown here is derived from an EMBL/GenBank/DDBJ whole genome shotgun (WGS) entry which is preliminary data.</text>
</comment>
<organism evidence="2 3">
    <name type="scientific">Rubroshorea leprosula</name>
    <dbReference type="NCBI Taxonomy" id="152421"/>
    <lineage>
        <taxon>Eukaryota</taxon>
        <taxon>Viridiplantae</taxon>
        <taxon>Streptophyta</taxon>
        <taxon>Embryophyta</taxon>
        <taxon>Tracheophyta</taxon>
        <taxon>Spermatophyta</taxon>
        <taxon>Magnoliopsida</taxon>
        <taxon>eudicotyledons</taxon>
        <taxon>Gunneridae</taxon>
        <taxon>Pentapetalae</taxon>
        <taxon>rosids</taxon>
        <taxon>malvids</taxon>
        <taxon>Malvales</taxon>
        <taxon>Dipterocarpaceae</taxon>
        <taxon>Rubroshorea</taxon>
    </lineage>
</organism>
<protein>
    <submittedName>
        <fullName evidence="2">Uncharacterized protein</fullName>
    </submittedName>
</protein>
<keyword evidence="1" id="KW-0732">Signal</keyword>
<feature type="signal peptide" evidence="1">
    <location>
        <begin position="1"/>
        <end position="18"/>
    </location>
</feature>
<feature type="chain" id="PRO_5043461821" evidence="1">
    <location>
        <begin position="19"/>
        <end position="53"/>
    </location>
</feature>